<feature type="domain" description="Tc toxin complex TcA C-terminal TcB-binding" evidence="3">
    <location>
        <begin position="2226"/>
        <end position="2356"/>
    </location>
</feature>
<dbReference type="RefSeq" id="WP_064595297.1">
    <property type="nucleotide sequence ID" value="NZ_LYRP01000001.1"/>
</dbReference>
<evidence type="ECO:0000259" key="7">
    <source>
        <dbReference type="Pfam" id="PF21963"/>
    </source>
</evidence>
<dbReference type="InterPro" id="IPR040840">
    <property type="entry name" value="TcA_TcB_BD"/>
</dbReference>
<evidence type="ECO:0000259" key="6">
    <source>
        <dbReference type="Pfam" id="PF20220"/>
    </source>
</evidence>
<sequence length="2532" mass="283116">MYSVDALLRKASGNNASLSLAHIQSFSFAEIRRRFEHELTWGEAHYLFREAQAQLKQNKLLQAKIFTQSNPQLPRAIRSGIKENIASHDYSSMFGSRSSSFVKSGSVASMFSPAGYLTELYREAKDLHPEESAYHLAKRRPDLAQLMLSQENMDEEISTLSLSNDILLAHVEKNAEKSDDELLEYFSTDRFSSATPYHQPYESLRQSVLSLDPELDALASSPDILRRADPASLLSILTNISPTLHDILVEDITDENAEELYERNFSLPITHFSSTQKIQDYYNLTAEEKTAFLGYLDRVVFANDTPQKEGPVYTGGILTTTVYGENDSVTKYQLRMGETKNPYQFNYIELVPLGDLRFDVRFNVTETRETQTDFSIRTEPGGGILWSESEFVPEANIHTHRQIKLTQDQVDSGVTIGLWRKEPSTSTYWWCSQSFTIKKLSLSAYMLNLNKAIRLCRATGISAEQLENLAYSVGLDGKINDTVISLLFTAIYFRQKYNTTLDDALVLAGAGISQFAGSADFSHFDQIFNNPVLSGEWFSADGSNIDLSPEASDDVVARDSLLRGLSVTRSELHQLGLIAGLISVEETQLPLSLANISALYRLSLVARLNNLTVNELYLLFTVSPSLDTTSADFVHHIHQLSHWMDDANITAAHVWMLTTRDVGETLTPEMQTLRNTLAGTVSEADIAAAPDEDAQRRLIAPYIASSLGLSSPDMAACVVRWCEHAGYFTLSNLLGLLLQQTLDNDEESTLAGYLHLLAQYSLTVQALSLSYAEVEALSGIPGARQLLPNTTQGNTLAWIISLHYFHQWLNTLGRESSAVLDALNQSELTTTLMASAMGQDETVLNQALRCVREGDDDNTLLSDWQTIYQILQWVNVAAALNTMPLVVKQLVDIRLSGEEAERPAWNEWKNLSRSLEAALSPRKALELSAYTAGRLSDLLCHWFLANVDTEWGSMSSRDDLYNYFLIDNQVSSSVTTTRLAEAIASVQLYINRALNRSEPDVQADVATRQFFIDWELNSRYSTWSGISRLVYYPENYVDPLQRIGQTSMMDDLLQSVNQNQLNSDTVNDAFNSYLASFETVADLKTVSAYHDNVNSDTGKTYFVGRGREAVPEYWWRNVDMSLFRDGKMPASAWSEWVKITTPVNAWNDMVRPVMFRDRLNLVWVEKEEITEGTDKPVTTYRYNLKLSFLRHDGNWSAPWSYNITAQITQCLNKGSGISLGASHFIKDKQLIVSVYVLKNDYSEITEQTADVAMLTIDYEGNCEVVPKSRQENYDAMRFTFDYLSANKIIKRACYRFSIDYEYPASLSLSNSADNEQIIIMSTPGIGSITNNDNSIKINNAGFTLKYSGGNRDRRGQVAAMKYAGEFGDVFLIDKHQEYDLAKTKGPVYSAYNTTQKKLAWYQHRSNALTKFIGFSYFDLQGVDDENLWFSFPYQSLNHGVADWEGNFKTIIGGIYAGATDPLELLTEGMTEDEIMQIVSQWMVYTPYYSLAKLQIDTSLNLPGISMELSYDGGTDILTGDKNLDGSPEGHLDHTEYVFTSHEIPFSKLAFKNNQASISVTFKSVAKNGLLETESQGELTVRKVDYSPEKILCIFETDTGVQYMQSGVYRIRLNTQLAPQLISRAHAGNDSILSMETQLLHESQPGNGCYISLTLPPYSTDEHGTSASVSILLTSVENTSTAAGAQVFWRGQLLPSAQTVTLFVPVSQTAGGDPVQFPENPKTGVFVQMACQKGTFTAGVLKALNDDSSVLNAFIKDAQFNPQRDPNVFPLKDTTAPLDFNSASALYYWELFYYVPMMCFRRFLDENKFSEARAWLNYIWDPNGYIVNGDPALWEWNCRPLEEAISRNENPLDLTDPDAVAQNDPTHYKIATFMAFIEMLVTRGDMCYRELTRDALSEARMWYVYALELMGDEPQDYRSTSWNSPSLQDAVSDTLALSLPERTGMHSVDNEEIDTRTANSLTAIFLPEYNPALTEMWATLRLRLYNLRNNLSIDGQPLSLAIYAEQVDPKALQTSLVQASQGMPALPASALPLYRFPVMLERARNLVGQLTQFGSSLLNMVEHQDSEELNSLLLQQGLELAAQSLRLQQSAIDEVDADITALRESRSGAQARLDKYTALYNENISRGEYQAMDLADKASSANLSSQIVAMVGGAADMVPNIFGLAAGGAKWGAVAHASSLVDSLKSSVYQISADKISRAENYRRRREEWEIQRDNAQHEVDQIDAQLVGLALRREAALMQLEYQKTQQGHTLAQLEFMQRKFTNQALYNWMRGKLSAIYYQFFDIVQSCCLMAQETLRRDLNDNALTFIRGSAWNGATAGFMAGETLLLNLAEMEKAWTERDTRALEVTRTVSLAEVYATLTESEEGLADGAFAFTDAIAGILQNSTARRYGNGGNEVKQDADGELTASVKLSDLNISADYKNSLGKNRRIKQISVTLPALVGPYENVRAVLSYGGSVVIPRGCNAIAISHGINDNGQFQLDFNDTRYLPFEGIPVDDTGILTVSFPDAKTGQKALLESLNDIILHIRYTIQS</sequence>
<feature type="coiled-coil region" evidence="2">
    <location>
        <begin position="2198"/>
        <end position="2225"/>
    </location>
</feature>
<evidence type="ECO:0000313" key="8">
    <source>
        <dbReference type="EMBL" id="OAT79118.1"/>
    </source>
</evidence>
<dbReference type="InterPro" id="IPR046839">
    <property type="entry name" value="ABC_toxin_N"/>
</dbReference>
<keyword evidence="2" id="KW-0175">Coiled coil</keyword>
<feature type="domain" description="TcA receptor binding" evidence="5">
    <location>
        <begin position="1641"/>
        <end position="1780"/>
    </location>
</feature>
<dbReference type="InterPro" id="IPR018003">
    <property type="entry name" value="Insecticidal_toxin/plasmid_vir"/>
</dbReference>
<evidence type="ECO:0000259" key="4">
    <source>
        <dbReference type="Pfam" id="PF18413"/>
    </source>
</evidence>
<keyword evidence="9" id="KW-1185">Reference proteome</keyword>
<proteinExistence type="predicted"/>
<dbReference type="Pfam" id="PF21963">
    <property type="entry name" value="TcdA1_RBD_2"/>
    <property type="match status" value="1"/>
</dbReference>
<dbReference type="Pfam" id="PF18413">
    <property type="entry name" value="Neuraminidase"/>
    <property type="match status" value="1"/>
</dbReference>
<dbReference type="Pfam" id="PF03538">
    <property type="entry name" value="VRP1"/>
    <property type="match status" value="1"/>
</dbReference>
<dbReference type="Pfam" id="PF18518">
    <property type="entry name" value="TcA_RBD"/>
    <property type="match status" value="1"/>
</dbReference>
<dbReference type="Pfam" id="PF20220">
    <property type="entry name" value="ABC_toxin_N"/>
    <property type="match status" value="1"/>
</dbReference>
<evidence type="ECO:0000256" key="2">
    <source>
        <dbReference type="SAM" id="Coils"/>
    </source>
</evidence>
<dbReference type="Proteomes" id="UP000078225">
    <property type="component" value="Unassembled WGS sequence"/>
</dbReference>
<dbReference type="InterPro" id="IPR054141">
    <property type="entry name" value="TcdA1_RBD_2"/>
</dbReference>
<organism evidence="8 9">
    <name type="scientific">Mangrovibacter phragmitis</name>
    <dbReference type="NCBI Taxonomy" id="1691903"/>
    <lineage>
        <taxon>Bacteria</taxon>
        <taxon>Pseudomonadati</taxon>
        <taxon>Pseudomonadota</taxon>
        <taxon>Gammaproteobacteria</taxon>
        <taxon>Enterobacterales</taxon>
        <taxon>Enterobacteriaceae</taxon>
        <taxon>Mangrovibacter</taxon>
    </lineage>
</organism>
<feature type="domain" description="TcdA1 receptor binding" evidence="7">
    <location>
        <begin position="1504"/>
        <end position="1568"/>
    </location>
</feature>
<accession>A0A1B7L9W0</accession>
<evidence type="ECO:0000259" key="5">
    <source>
        <dbReference type="Pfam" id="PF18518"/>
    </source>
</evidence>
<comment type="caution">
    <text evidence="8">The sequence shown here is derived from an EMBL/GenBank/DDBJ whole genome shotgun (WGS) entry which is preliminary data.</text>
</comment>
<dbReference type="STRING" id="1691903.A9B99_05370"/>
<evidence type="ECO:0000259" key="3">
    <source>
        <dbReference type="Pfam" id="PF18276"/>
    </source>
</evidence>
<evidence type="ECO:0000256" key="1">
    <source>
        <dbReference type="ARBA" id="ARBA00023026"/>
    </source>
</evidence>
<evidence type="ECO:0008006" key="10">
    <source>
        <dbReference type="Google" id="ProtNLM"/>
    </source>
</evidence>
<feature type="domain" description="ABC toxin N-terminal" evidence="6">
    <location>
        <begin position="936"/>
        <end position="1052"/>
    </location>
</feature>
<gene>
    <name evidence="8" type="ORF">A9B99_05370</name>
</gene>
<protein>
    <recommendedName>
        <fullName evidence="10">Toxin</fullName>
    </recommendedName>
</protein>
<dbReference type="InterPro" id="IPR041079">
    <property type="entry name" value="Neuraminidase-like"/>
</dbReference>
<evidence type="ECO:0000313" key="9">
    <source>
        <dbReference type="Proteomes" id="UP000078225"/>
    </source>
</evidence>
<dbReference type="Pfam" id="PF18276">
    <property type="entry name" value="TcA_TcB_BD"/>
    <property type="match status" value="2"/>
</dbReference>
<feature type="domain" description="Tc toxin complex TcA C-terminal TcB-binding" evidence="3">
    <location>
        <begin position="2462"/>
        <end position="2529"/>
    </location>
</feature>
<feature type="domain" description="Neuraminidase-like" evidence="4">
    <location>
        <begin position="1083"/>
        <end position="1206"/>
    </location>
</feature>
<keyword evidence="1" id="KW-0843">Virulence</keyword>
<dbReference type="OrthoDB" id="9781691at2"/>
<dbReference type="InterPro" id="IPR041568">
    <property type="entry name" value="TcA_RBD"/>
</dbReference>
<reference evidence="9" key="1">
    <citation type="submission" date="2016-05" db="EMBL/GenBank/DDBJ databases">
        <authorList>
            <person name="Behera P."/>
            <person name="Vaishampayan P."/>
            <person name="Singh N."/>
            <person name="Raina V."/>
            <person name="Suar M."/>
            <person name="Pattnaik A."/>
            <person name="Rastogi G."/>
        </authorList>
    </citation>
    <scope>NUCLEOTIDE SEQUENCE [LARGE SCALE GENOMIC DNA]</scope>
    <source>
        <strain evidence="9">MP23</strain>
    </source>
</reference>
<dbReference type="EMBL" id="LYRP01000001">
    <property type="protein sequence ID" value="OAT79118.1"/>
    <property type="molecule type" value="Genomic_DNA"/>
</dbReference>
<name>A0A1B7L9W0_9ENTR</name>